<name>A0AAW1MHB6_POPJA</name>
<keyword evidence="3 6" id="KW-0808">Transferase</keyword>
<feature type="signal peptide" evidence="5">
    <location>
        <begin position="1"/>
        <end position="22"/>
    </location>
</feature>
<keyword evidence="5" id="KW-0732">Signal</keyword>
<dbReference type="PROSITE" id="PS00375">
    <property type="entry name" value="UDPGT"/>
    <property type="match status" value="2"/>
</dbReference>
<keyword evidence="4" id="KW-1133">Transmembrane helix</keyword>
<evidence type="ECO:0000256" key="5">
    <source>
        <dbReference type="SAM" id="SignalP"/>
    </source>
</evidence>
<dbReference type="SUPFAM" id="SSF53756">
    <property type="entry name" value="UDP-Glycosyltransferase/glycogen phosphorylase"/>
    <property type="match status" value="2"/>
</dbReference>
<proteinExistence type="inferred from homology"/>
<evidence type="ECO:0000256" key="1">
    <source>
        <dbReference type="ARBA" id="ARBA00009995"/>
    </source>
</evidence>
<dbReference type="InterPro" id="IPR050271">
    <property type="entry name" value="UDP-glycosyltransferase"/>
</dbReference>
<evidence type="ECO:0000256" key="3">
    <source>
        <dbReference type="ARBA" id="ARBA00022679"/>
    </source>
</evidence>
<evidence type="ECO:0000313" key="7">
    <source>
        <dbReference type="Proteomes" id="UP001458880"/>
    </source>
</evidence>
<evidence type="ECO:0000256" key="2">
    <source>
        <dbReference type="ARBA" id="ARBA00022676"/>
    </source>
</evidence>
<evidence type="ECO:0000313" key="6">
    <source>
        <dbReference type="EMBL" id="KAK9745651.1"/>
    </source>
</evidence>
<dbReference type="Proteomes" id="UP001458880">
    <property type="component" value="Unassembled WGS sequence"/>
</dbReference>
<protein>
    <submittedName>
        <fullName evidence="6">UDP-glucoronosyl and UDP-glucosyl transferase</fullName>
    </submittedName>
</protein>
<dbReference type="EMBL" id="JASPKY010000046">
    <property type="protein sequence ID" value="KAK9745651.1"/>
    <property type="molecule type" value="Genomic_DNA"/>
</dbReference>
<dbReference type="GO" id="GO:0008194">
    <property type="term" value="F:UDP-glycosyltransferase activity"/>
    <property type="evidence" value="ECO:0007669"/>
    <property type="project" value="InterPro"/>
</dbReference>
<dbReference type="Gene3D" id="3.40.50.2000">
    <property type="entry name" value="Glycogen Phosphorylase B"/>
    <property type="match status" value="2"/>
</dbReference>
<accession>A0AAW1MHB6</accession>
<dbReference type="PANTHER" id="PTHR48043">
    <property type="entry name" value="EG:EG0003.4 PROTEIN-RELATED"/>
    <property type="match status" value="1"/>
</dbReference>
<dbReference type="PANTHER" id="PTHR48043:SF159">
    <property type="entry name" value="EG:EG0003.4 PROTEIN-RELATED"/>
    <property type="match status" value="1"/>
</dbReference>
<sequence length="967" mass="111987">MLLHPLLLFAVTVIMSKKYISCANILYIDPVISPSHHLWNEVLVNALSLKGHNITLLGHYKARIKAENYTVLQIEGTDVVVNMLDIVEILKADKSLIADLKQIWDFSMYSLDLVYKKQIWDFSMYSLDLVYNSSTLSRLLDYPRNHFDLIIFDITCGQYLYPLILSEESLRPDHLRYNLRPISLPFDRIFWKSTSRGRSTNRTSTAYVRYNGMSFFQRLYNFLLYQIDFLYKWYYINLMETRAKEKFGNDIASFYETMSKVGVLLVNYDPILDFPQPISPHIIPVGGLHMKRPTELPTDLQHILDTSPYGVIYFSFGTNVQPSWLSTQTKRTFLEAFRKLKQTILWKYNDDDLEDIPENVIIRKWFPQTSILGHENCELFITHGGGLGTQETMYYGVPVIAIPIYLDQKANAIRMENKFLGKRLDLATITVDGLYEAIQEVLSNPKYSQNVQKISQAFKEQKRAPLETAVFWVEYTLHHKNLSYLSVRARDMNFFQHPVVSPSHHIWNEVLVAGLLKNGHNITLISHYAGKIKADNYTVLKMEGADSILKELNVEEIMNSDTNLLLSLKYLWDYSLSFADISLNSTAVDKLLEYPKNHFDLIIFDFSCGQYLYPFLDYFGNPPTVAVSPFGLSPFILNFMGSHYYSYYPIYVTPFTDNMTFNERMYNFILYQASALYEYYYMGKMRAKAEEKFGEGIPSYDEAMRRIGILLVNYDPILDFPQPLPPHIIPVGGLHVGRSAKIAPDLQQILDKAPHGVIYFSFGTNVQPSWFTPQTKKIFLAAFKKLKQTVLWKYNADDLEDVPENVIIRKWFPQTDILAHENVELFITHCGGLGTQEGMYHGVPLVGIPIFLDQKANAIRMENKSLGRRLDLASLNVDDLYEAIQEVLNNPKYSRNMRKVSEIFKSQKETPLERGVFWIEYALKHKDLNHLSIKARDMSFIQQHNFDIYVVLALLIGLFILFIKNLL</sequence>
<organism evidence="6 7">
    <name type="scientific">Popillia japonica</name>
    <name type="common">Japanese beetle</name>
    <dbReference type="NCBI Taxonomy" id="7064"/>
    <lineage>
        <taxon>Eukaryota</taxon>
        <taxon>Metazoa</taxon>
        <taxon>Ecdysozoa</taxon>
        <taxon>Arthropoda</taxon>
        <taxon>Hexapoda</taxon>
        <taxon>Insecta</taxon>
        <taxon>Pterygota</taxon>
        <taxon>Neoptera</taxon>
        <taxon>Endopterygota</taxon>
        <taxon>Coleoptera</taxon>
        <taxon>Polyphaga</taxon>
        <taxon>Scarabaeiformia</taxon>
        <taxon>Scarabaeidae</taxon>
        <taxon>Rutelinae</taxon>
        <taxon>Popillia</taxon>
    </lineage>
</organism>
<gene>
    <name evidence="6" type="ORF">QE152_g6680</name>
</gene>
<dbReference type="Pfam" id="PF00201">
    <property type="entry name" value="UDPGT"/>
    <property type="match status" value="2"/>
</dbReference>
<dbReference type="AlphaFoldDB" id="A0AAW1MHB6"/>
<dbReference type="FunFam" id="3.40.50.2000:FF:000050">
    <property type="entry name" value="UDP-glucuronosyltransferase"/>
    <property type="match status" value="2"/>
</dbReference>
<dbReference type="CDD" id="cd03784">
    <property type="entry name" value="GT1_Gtf-like"/>
    <property type="match status" value="2"/>
</dbReference>
<keyword evidence="7" id="KW-1185">Reference proteome</keyword>
<reference evidence="6 7" key="1">
    <citation type="journal article" date="2024" name="BMC Genomics">
        <title>De novo assembly and annotation of Popillia japonica's genome with initial clues to its potential as an invasive pest.</title>
        <authorList>
            <person name="Cucini C."/>
            <person name="Boschi S."/>
            <person name="Funari R."/>
            <person name="Cardaioli E."/>
            <person name="Iannotti N."/>
            <person name="Marturano G."/>
            <person name="Paoli F."/>
            <person name="Bruttini M."/>
            <person name="Carapelli A."/>
            <person name="Frati F."/>
            <person name="Nardi F."/>
        </authorList>
    </citation>
    <scope>NUCLEOTIDE SEQUENCE [LARGE SCALE GENOMIC DNA]</scope>
    <source>
        <strain evidence="6">DMR45628</strain>
    </source>
</reference>
<keyword evidence="4" id="KW-0472">Membrane</keyword>
<dbReference type="InterPro" id="IPR002213">
    <property type="entry name" value="UDP_glucos_trans"/>
</dbReference>
<dbReference type="InterPro" id="IPR035595">
    <property type="entry name" value="UDP_glycos_trans_CS"/>
</dbReference>
<keyword evidence="4" id="KW-0812">Transmembrane</keyword>
<comment type="similarity">
    <text evidence="1">Belongs to the UDP-glycosyltransferase family.</text>
</comment>
<feature type="transmembrane region" description="Helical" evidence="4">
    <location>
        <begin position="946"/>
        <end position="963"/>
    </location>
</feature>
<feature type="chain" id="PRO_5043878414" evidence="5">
    <location>
        <begin position="23"/>
        <end position="967"/>
    </location>
</feature>
<evidence type="ECO:0000256" key="4">
    <source>
        <dbReference type="SAM" id="Phobius"/>
    </source>
</evidence>
<keyword evidence="2" id="KW-0328">Glycosyltransferase</keyword>
<comment type="caution">
    <text evidence="6">The sequence shown here is derived from an EMBL/GenBank/DDBJ whole genome shotgun (WGS) entry which is preliminary data.</text>
</comment>